<evidence type="ECO:0000313" key="2">
    <source>
        <dbReference type="EMBL" id="AOX01068.1"/>
    </source>
</evidence>
<sequence length="327" mass="37180">MNNSQFINMLIKVLNAAIEQVKEVRYALGIAGIAAAAALIGIFFKGNLVTAFIAIGVLMIFMVILVIFEALPKLVEGPIKIPAIILSWFVLILFIATSIAFLSAVFVGKPKHICEIVIQTKCPSVNSYSKIEQSVRYNYDEMKYIWGLYRGINENYEYAERVKIRGNLVGNQAEKILDKKLKKLDNGYKLILAKYYTACLSYSMASSAYGPTLNNIEIIEELKKIARQADPMCQKPFVFLEKNKGEISVEASQGNQSASKAIDWFYKNEKYQATKYYHAISLAVRYNYNDEVTKEQVIQLFKSISRDYRDKNPPTLNRFLEKIIPLE</sequence>
<feature type="transmembrane region" description="Helical" evidence="1">
    <location>
        <begin position="26"/>
        <end position="44"/>
    </location>
</feature>
<reference evidence="3" key="1">
    <citation type="submission" date="2016-10" db="EMBL/GenBank/DDBJ databases">
        <title>Comparative genomics uncovers the prolific and rare metabolic potential of the cyanobacterial genus Moorea.</title>
        <authorList>
            <person name="Leao T."/>
            <person name="Castelao G."/>
            <person name="Korobeynikov A."/>
            <person name="Monroe E.A."/>
            <person name="Podell S."/>
            <person name="Glukhov E."/>
            <person name="Allen E."/>
            <person name="Gerwick W.H."/>
            <person name="Gerwick L."/>
        </authorList>
    </citation>
    <scope>NUCLEOTIDE SEQUENCE [LARGE SCALE GENOMIC DNA]</scope>
    <source>
        <strain evidence="3">PAL-8-15-08-1</strain>
    </source>
</reference>
<proteinExistence type="predicted"/>
<dbReference type="Proteomes" id="UP000177870">
    <property type="component" value="Chromosome"/>
</dbReference>
<evidence type="ECO:0000313" key="3">
    <source>
        <dbReference type="Proteomes" id="UP000177870"/>
    </source>
</evidence>
<protein>
    <submittedName>
        <fullName evidence="2">Uncharacterized protein</fullName>
    </submittedName>
</protein>
<dbReference type="KEGG" id="mpro:BJP34_17935"/>
<organism evidence="2 3">
    <name type="scientific">Moorena producens PAL-8-15-08-1</name>
    <dbReference type="NCBI Taxonomy" id="1458985"/>
    <lineage>
        <taxon>Bacteria</taxon>
        <taxon>Bacillati</taxon>
        <taxon>Cyanobacteriota</taxon>
        <taxon>Cyanophyceae</taxon>
        <taxon>Coleofasciculales</taxon>
        <taxon>Coleofasciculaceae</taxon>
        <taxon>Moorena</taxon>
    </lineage>
</organism>
<keyword evidence="1" id="KW-1133">Transmembrane helix</keyword>
<feature type="transmembrane region" description="Helical" evidence="1">
    <location>
        <begin position="50"/>
        <end position="71"/>
    </location>
</feature>
<keyword evidence="1" id="KW-0812">Transmembrane</keyword>
<keyword evidence="1" id="KW-0472">Membrane</keyword>
<gene>
    <name evidence="2" type="ORF">BJP34_17935</name>
</gene>
<evidence type="ECO:0000256" key="1">
    <source>
        <dbReference type="SAM" id="Phobius"/>
    </source>
</evidence>
<dbReference type="RefSeq" id="WP_070393518.1">
    <property type="nucleotide sequence ID" value="NZ_CP017599.1"/>
</dbReference>
<dbReference type="EMBL" id="CP017599">
    <property type="protein sequence ID" value="AOX01068.1"/>
    <property type="molecule type" value="Genomic_DNA"/>
</dbReference>
<dbReference type="AlphaFoldDB" id="A0A1D8TTV0"/>
<name>A0A1D8TTV0_9CYAN</name>
<accession>A0A1D8TTV0</accession>
<feature type="transmembrane region" description="Helical" evidence="1">
    <location>
        <begin position="83"/>
        <end position="107"/>
    </location>
</feature>